<dbReference type="SMART" id="SM01014">
    <property type="entry name" value="ARID"/>
    <property type="match status" value="1"/>
</dbReference>
<evidence type="ECO:0000256" key="3">
    <source>
        <dbReference type="ARBA" id="ARBA00023242"/>
    </source>
</evidence>
<dbReference type="PROSITE" id="PS51011">
    <property type="entry name" value="ARID"/>
    <property type="match status" value="1"/>
</dbReference>
<evidence type="ECO:0000313" key="7">
    <source>
        <dbReference type="Proteomes" id="UP001196413"/>
    </source>
</evidence>
<reference evidence="6" key="1">
    <citation type="submission" date="2021-06" db="EMBL/GenBank/DDBJ databases">
        <title>Parelaphostrongylus tenuis whole genome reference sequence.</title>
        <authorList>
            <person name="Garwood T.J."/>
            <person name="Larsen P.A."/>
            <person name="Fountain-Jones N.M."/>
            <person name="Garbe J.R."/>
            <person name="Macchietto M.G."/>
            <person name="Kania S.A."/>
            <person name="Gerhold R.W."/>
            <person name="Richards J.E."/>
            <person name="Wolf T.M."/>
        </authorList>
    </citation>
    <scope>NUCLEOTIDE SEQUENCE</scope>
    <source>
        <strain evidence="6">MNPRO001-30</strain>
        <tissue evidence="6">Meninges</tissue>
    </source>
</reference>
<evidence type="ECO:0000259" key="5">
    <source>
        <dbReference type="PROSITE" id="PS51011"/>
    </source>
</evidence>
<organism evidence="6 7">
    <name type="scientific">Parelaphostrongylus tenuis</name>
    <name type="common">Meningeal worm</name>
    <dbReference type="NCBI Taxonomy" id="148309"/>
    <lineage>
        <taxon>Eukaryota</taxon>
        <taxon>Metazoa</taxon>
        <taxon>Ecdysozoa</taxon>
        <taxon>Nematoda</taxon>
        <taxon>Chromadorea</taxon>
        <taxon>Rhabditida</taxon>
        <taxon>Rhabditina</taxon>
        <taxon>Rhabditomorpha</taxon>
        <taxon>Strongyloidea</taxon>
        <taxon>Metastrongylidae</taxon>
        <taxon>Parelaphostrongylus</taxon>
    </lineage>
</organism>
<dbReference type="Proteomes" id="UP001196413">
    <property type="component" value="Unassembled WGS sequence"/>
</dbReference>
<feature type="domain" description="ARID" evidence="5">
    <location>
        <begin position="90"/>
        <end position="189"/>
    </location>
</feature>
<dbReference type="InterPro" id="IPR051232">
    <property type="entry name" value="ARID/SWI1_ChromRemod"/>
</dbReference>
<dbReference type="InterPro" id="IPR036431">
    <property type="entry name" value="ARID_dom_sf"/>
</dbReference>
<dbReference type="PANTHER" id="PTHR13964">
    <property type="entry name" value="RBP-RELATED"/>
    <property type="match status" value="1"/>
</dbReference>
<dbReference type="EMBL" id="JAHQIW010006113">
    <property type="protein sequence ID" value="KAJ1368214.1"/>
    <property type="molecule type" value="Genomic_DNA"/>
</dbReference>
<gene>
    <name evidence="6" type="ORF">KIN20_029294</name>
</gene>
<sequence>MNAQLRTAIDRANLFLSKGTLPSNWTSKDIYAENIPRKKSGAKNDSSKVNKKNENNESGKRDDESKKKKTNEKKVESSSSSSDDSEEEYGEERDLFVAQLYKFQEERGTPINRAPILGGKDIDLYRFYRVVQDYGGLQASHSESKVEKGFMQTSLGGLSWCNTSHCSKGLYKVSGTFQFLLQKVGERRLIRPAELLNQSTKKRKPSTVEAKEKTTKKGKEKVEDRESKEASRDPEPSGHAERSLCSPASTSVEAVKKVDKEEDERKADRSAKEDEGKEKIDRKEKKERSKDKEKDEKQKEKDDKGKAKREDKAKEVDNIAPDQPMASCEIKQEDEPSTSTAAKLALK</sequence>
<proteinExistence type="predicted"/>
<dbReference type="GO" id="GO:0000976">
    <property type="term" value="F:transcription cis-regulatory region binding"/>
    <property type="evidence" value="ECO:0007669"/>
    <property type="project" value="TreeGrafter"/>
</dbReference>
<evidence type="ECO:0000313" key="6">
    <source>
        <dbReference type="EMBL" id="KAJ1368214.1"/>
    </source>
</evidence>
<keyword evidence="1" id="KW-0805">Transcription regulation</keyword>
<dbReference type="SMART" id="SM00501">
    <property type="entry name" value="BRIGHT"/>
    <property type="match status" value="1"/>
</dbReference>
<keyword evidence="3" id="KW-0539">Nucleus</keyword>
<dbReference type="InterPro" id="IPR001606">
    <property type="entry name" value="ARID_dom"/>
</dbReference>
<evidence type="ECO:0000256" key="2">
    <source>
        <dbReference type="ARBA" id="ARBA00023163"/>
    </source>
</evidence>
<dbReference type="AlphaFoldDB" id="A0AAD5R2E5"/>
<name>A0AAD5R2E5_PARTN</name>
<feature type="region of interest" description="Disordered" evidence="4">
    <location>
        <begin position="21"/>
        <end position="89"/>
    </location>
</feature>
<keyword evidence="2" id="KW-0804">Transcription</keyword>
<feature type="compositionally biased region" description="Basic and acidic residues" evidence="4">
    <location>
        <begin position="45"/>
        <end position="76"/>
    </location>
</feature>
<feature type="compositionally biased region" description="Basic and acidic residues" evidence="4">
    <location>
        <begin position="254"/>
        <end position="317"/>
    </location>
</feature>
<evidence type="ECO:0000256" key="1">
    <source>
        <dbReference type="ARBA" id="ARBA00023015"/>
    </source>
</evidence>
<dbReference type="Pfam" id="PF01388">
    <property type="entry name" value="ARID"/>
    <property type="match status" value="1"/>
</dbReference>
<dbReference type="GO" id="GO:0006357">
    <property type="term" value="P:regulation of transcription by RNA polymerase II"/>
    <property type="evidence" value="ECO:0007669"/>
    <property type="project" value="TreeGrafter"/>
</dbReference>
<keyword evidence="7" id="KW-1185">Reference proteome</keyword>
<protein>
    <recommendedName>
        <fullName evidence="5">ARID domain-containing protein</fullName>
    </recommendedName>
</protein>
<feature type="compositionally biased region" description="Basic and acidic residues" evidence="4">
    <location>
        <begin position="209"/>
        <end position="242"/>
    </location>
</feature>
<dbReference type="PANTHER" id="PTHR13964:SF27">
    <property type="entry name" value="HAT-TRICK, ISOFORM D"/>
    <property type="match status" value="1"/>
</dbReference>
<dbReference type="SUPFAM" id="SSF46774">
    <property type="entry name" value="ARID-like"/>
    <property type="match status" value="1"/>
</dbReference>
<accession>A0AAD5R2E5</accession>
<comment type="caution">
    <text evidence="6">The sequence shown here is derived from an EMBL/GenBank/DDBJ whole genome shotgun (WGS) entry which is preliminary data.</text>
</comment>
<dbReference type="Gene3D" id="1.10.150.60">
    <property type="entry name" value="ARID DNA-binding domain"/>
    <property type="match status" value="1"/>
</dbReference>
<evidence type="ECO:0000256" key="4">
    <source>
        <dbReference type="SAM" id="MobiDB-lite"/>
    </source>
</evidence>
<feature type="region of interest" description="Disordered" evidence="4">
    <location>
        <begin position="195"/>
        <end position="347"/>
    </location>
</feature>
<dbReference type="GO" id="GO:0005634">
    <property type="term" value="C:nucleus"/>
    <property type="evidence" value="ECO:0007669"/>
    <property type="project" value="TreeGrafter"/>
</dbReference>